<accession>A0ABV9TZM8</accession>
<evidence type="ECO:0000259" key="2">
    <source>
        <dbReference type="Pfam" id="PF18970"/>
    </source>
</evidence>
<feature type="compositionally biased region" description="Basic and acidic residues" evidence="1">
    <location>
        <begin position="1"/>
        <end position="16"/>
    </location>
</feature>
<comment type="caution">
    <text evidence="3">The sequence shown here is derived from an EMBL/GenBank/DDBJ whole genome shotgun (WGS) entry which is preliminary data.</text>
</comment>
<dbReference type="InterPro" id="IPR043763">
    <property type="entry name" value="DUF5709"/>
</dbReference>
<dbReference type="EMBL" id="JBHSIT010000005">
    <property type="protein sequence ID" value="MFC4909647.1"/>
    <property type="molecule type" value="Genomic_DNA"/>
</dbReference>
<keyword evidence="4" id="KW-1185">Reference proteome</keyword>
<reference evidence="4" key="1">
    <citation type="journal article" date="2019" name="Int. J. Syst. Evol. Microbiol.">
        <title>The Global Catalogue of Microorganisms (GCM) 10K type strain sequencing project: providing services to taxonomists for standard genome sequencing and annotation.</title>
        <authorList>
            <consortium name="The Broad Institute Genomics Platform"/>
            <consortium name="The Broad Institute Genome Sequencing Center for Infectious Disease"/>
            <person name="Wu L."/>
            <person name="Ma J."/>
        </authorList>
    </citation>
    <scope>NUCLEOTIDE SEQUENCE [LARGE SCALE GENOMIC DNA]</scope>
    <source>
        <strain evidence="4">KLKA75</strain>
    </source>
</reference>
<gene>
    <name evidence="3" type="ORF">ACFPCY_20155</name>
</gene>
<organism evidence="3 4">
    <name type="scientific">Actinomadura gamaensis</name>
    <dbReference type="NCBI Taxonomy" id="1763541"/>
    <lineage>
        <taxon>Bacteria</taxon>
        <taxon>Bacillati</taxon>
        <taxon>Actinomycetota</taxon>
        <taxon>Actinomycetes</taxon>
        <taxon>Streptosporangiales</taxon>
        <taxon>Thermomonosporaceae</taxon>
        <taxon>Actinomadura</taxon>
    </lineage>
</organism>
<dbReference type="RefSeq" id="WP_378257307.1">
    <property type="nucleotide sequence ID" value="NZ_JBHSIT010000005.1"/>
</dbReference>
<sequence length="184" mass="19840">MSHHVPEPDPRSRMEDEGIPDLQKGTPGQQQAVDPQEETLPGERSLTLDEFGTTADEQAQGEPAALRLQREEPEEQAFFGADEPVPREDDDEVLSPPLTDEGGLGVGADLDTRHEPSEGLPEENPAQPGEPSGEFWDEPRPAGRLVAPDEGAHPVRDPDETATEVGPDAGGFTAEEDAMHVEPE</sequence>
<feature type="domain" description="DUF5709" evidence="2">
    <location>
        <begin position="138"/>
        <end position="184"/>
    </location>
</feature>
<dbReference type="Proteomes" id="UP001595872">
    <property type="component" value="Unassembled WGS sequence"/>
</dbReference>
<evidence type="ECO:0000256" key="1">
    <source>
        <dbReference type="SAM" id="MobiDB-lite"/>
    </source>
</evidence>
<name>A0ABV9TZM8_9ACTN</name>
<evidence type="ECO:0000313" key="4">
    <source>
        <dbReference type="Proteomes" id="UP001595872"/>
    </source>
</evidence>
<evidence type="ECO:0000313" key="3">
    <source>
        <dbReference type="EMBL" id="MFC4909647.1"/>
    </source>
</evidence>
<feature type="compositionally biased region" description="Basic and acidic residues" evidence="1">
    <location>
        <begin position="150"/>
        <end position="159"/>
    </location>
</feature>
<feature type="region of interest" description="Disordered" evidence="1">
    <location>
        <begin position="1"/>
        <end position="184"/>
    </location>
</feature>
<proteinExistence type="predicted"/>
<dbReference type="Pfam" id="PF18970">
    <property type="entry name" value="DUF5709"/>
    <property type="match status" value="1"/>
</dbReference>
<protein>
    <submittedName>
        <fullName evidence="3">DUF5709 domain-containing protein</fullName>
    </submittedName>
</protein>